<evidence type="ECO:0000256" key="3">
    <source>
        <dbReference type="ARBA" id="ARBA00022723"/>
    </source>
</evidence>
<evidence type="ECO:0000256" key="6">
    <source>
        <dbReference type="PIRSR" id="PIRSR602403-1"/>
    </source>
</evidence>
<comment type="cofactor">
    <cofactor evidence="1 6">
        <name>heme</name>
        <dbReference type="ChEBI" id="CHEBI:30413"/>
    </cofactor>
</comment>
<keyword evidence="3 6" id="KW-0479">Metal-binding</keyword>
<evidence type="ECO:0000256" key="1">
    <source>
        <dbReference type="ARBA" id="ARBA00001971"/>
    </source>
</evidence>
<dbReference type="AlphaFoldDB" id="A0A9P6CQA2"/>
<dbReference type="InterPro" id="IPR036396">
    <property type="entry name" value="Cyt_P450_sf"/>
</dbReference>
<dbReference type="InterPro" id="IPR002403">
    <property type="entry name" value="Cyt_P450_E_grp-IV"/>
</dbReference>
<evidence type="ECO:0000313" key="8">
    <source>
        <dbReference type="EMBL" id="KAF9468819.1"/>
    </source>
</evidence>
<dbReference type="SUPFAM" id="SSF48264">
    <property type="entry name" value="Cytochrome P450"/>
    <property type="match status" value="1"/>
</dbReference>
<keyword evidence="4 7" id="KW-0560">Oxidoreductase</keyword>
<gene>
    <name evidence="8" type="ORF">BDZ94DRAFT_543382</name>
</gene>
<dbReference type="GO" id="GO:0005506">
    <property type="term" value="F:iron ion binding"/>
    <property type="evidence" value="ECO:0007669"/>
    <property type="project" value="InterPro"/>
</dbReference>
<dbReference type="CDD" id="cd11041">
    <property type="entry name" value="CYP503A1-like"/>
    <property type="match status" value="1"/>
</dbReference>
<evidence type="ECO:0000256" key="7">
    <source>
        <dbReference type="RuleBase" id="RU000461"/>
    </source>
</evidence>
<keyword evidence="9" id="KW-1185">Reference proteome</keyword>
<dbReference type="InterPro" id="IPR017972">
    <property type="entry name" value="Cyt_P450_CS"/>
</dbReference>
<dbReference type="OrthoDB" id="1844152at2759"/>
<keyword evidence="7" id="KW-0503">Monooxygenase</keyword>
<evidence type="ECO:0000256" key="4">
    <source>
        <dbReference type="ARBA" id="ARBA00023002"/>
    </source>
</evidence>
<feature type="binding site" description="axial binding residue" evidence="6">
    <location>
        <position position="446"/>
    </location>
    <ligand>
        <name>heme</name>
        <dbReference type="ChEBI" id="CHEBI:30413"/>
    </ligand>
    <ligandPart>
        <name>Fe</name>
        <dbReference type="ChEBI" id="CHEBI:18248"/>
    </ligandPart>
</feature>
<name>A0A9P6CQA2_9AGAR</name>
<dbReference type="GO" id="GO:0020037">
    <property type="term" value="F:heme binding"/>
    <property type="evidence" value="ECO:0007669"/>
    <property type="project" value="InterPro"/>
</dbReference>
<dbReference type="Gene3D" id="1.10.630.10">
    <property type="entry name" value="Cytochrome P450"/>
    <property type="match status" value="1"/>
</dbReference>
<dbReference type="Pfam" id="PF00067">
    <property type="entry name" value="p450"/>
    <property type="match status" value="1"/>
</dbReference>
<accession>A0A9P6CQA2</accession>
<keyword evidence="6 7" id="KW-0349">Heme</keyword>
<evidence type="ECO:0000256" key="2">
    <source>
        <dbReference type="ARBA" id="ARBA00010617"/>
    </source>
</evidence>
<dbReference type="PRINTS" id="PR00465">
    <property type="entry name" value="EP450IV"/>
</dbReference>
<evidence type="ECO:0000256" key="5">
    <source>
        <dbReference type="ARBA" id="ARBA00023004"/>
    </source>
</evidence>
<comment type="caution">
    <text evidence="8">The sequence shown here is derived from an EMBL/GenBank/DDBJ whole genome shotgun (WGS) entry which is preliminary data.</text>
</comment>
<comment type="similarity">
    <text evidence="2 7">Belongs to the cytochrome P450 family.</text>
</comment>
<organism evidence="8 9">
    <name type="scientific">Collybia nuda</name>
    <dbReference type="NCBI Taxonomy" id="64659"/>
    <lineage>
        <taxon>Eukaryota</taxon>
        <taxon>Fungi</taxon>
        <taxon>Dikarya</taxon>
        <taxon>Basidiomycota</taxon>
        <taxon>Agaricomycotina</taxon>
        <taxon>Agaricomycetes</taxon>
        <taxon>Agaricomycetidae</taxon>
        <taxon>Agaricales</taxon>
        <taxon>Tricholomatineae</taxon>
        <taxon>Clitocybaceae</taxon>
        <taxon>Collybia</taxon>
    </lineage>
</organism>
<reference evidence="8" key="1">
    <citation type="submission" date="2020-11" db="EMBL/GenBank/DDBJ databases">
        <authorList>
            <consortium name="DOE Joint Genome Institute"/>
            <person name="Ahrendt S."/>
            <person name="Riley R."/>
            <person name="Andreopoulos W."/>
            <person name="Labutti K."/>
            <person name="Pangilinan J."/>
            <person name="Ruiz-Duenas F.J."/>
            <person name="Barrasa J.M."/>
            <person name="Sanchez-Garcia M."/>
            <person name="Camarero S."/>
            <person name="Miyauchi S."/>
            <person name="Serrano A."/>
            <person name="Linde D."/>
            <person name="Babiker R."/>
            <person name="Drula E."/>
            <person name="Ayuso-Fernandez I."/>
            <person name="Pacheco R."/>
            <person name="Padilla G."/>
            <person name="Ferreira P."/>
            <person name="Barriuso J."/>
            <person name="Kellner H."/>
            <person name="Castanera R."/>
            <person name="Alfaro M."/>
            <person name="Ramirez L."/>
            <person name="Pisabarro A.G."/>
            <person name="Kuo A."/>
            <person name="Tritt A."/>
            <person name="Lipzen A."/>
            <person name="He G."/>
            <person name="Yan M."/>
            <person name="Ng V."/>
            <person name="Cullen D."/>
            <person name="Martin F."/>
            <person name="Rosso M.-N."/>
            <person name="Henrissat B."/>
            <person name="Hibbett D."/>
            <person name="Martinez A.T."/>
            <person name="Grigoriev I.V."/>
        </authorList>
    </citation>
    <scope>NUCLEOTIDE SEQUENCE</scope>
    <source>
        <strain evidence="8">CBS 247.69</strain>
    </source>
</reference>
<dbReference type="PROSITE" id="PS00086">
    <property type="entry name" value="CYTOCHROME_P450"/>
    <property type="match status" value="1"/>
</dbReference>
<evidence type="ECO:0000313" key="9">
    <source>
        <dbReference type="Proteomes" id="UP000807353"/>
    </source>
</evidence>
<protein>
    <submittedName>
        <fullName evidence="8">Cytochrome P450</fullName>
    </submittedName>
</protein>
<sequence>MEDLIALSYKLLALSVIIYLAPRSLKAWITRSKLNHIPTIGPSGILSSYIGAYRMLHHPHDMIQEGYNKYYGTAFKVPTIGKWFVVVSGPQMVDDLRKATDETVSFREALVDVIQTDYTLGPEIHHDPWHVGTVRSPLTRNLGIRFSDIQDEIEVSFADLVPKTREWAQVPALNTIMKIVCRTSNRLFVGLPLCRNPDYRALNEEFTIRVFQAGYIINLFPNIFKPIAGRLFTNVPASIKRATLHLGPIIQERLDQEDKCGPNWPGKPNDLISWLIGSVPGRQHTIHSIVMRILTVNVAAIHTTSMAFTRVLYDLAARPSYVPALREEIKSVIDNEGLTKSALGKMRNLDSFIKESQRMSGVGAVSMVRKILKDFTFSDGTTVPAGVTVAVAGSPTHLNADYYSKPEEFDGLRFARLRECDGEGTKHQMTSLSLEYVVFGNGRHACPGRFFAATQLKALLIHVLMNYDIKLTDGARPPDRWRGITARIPHPTAAVMFRERRDYEGMNEK</sequence>
<dbReference type="Proteomes" id="UP000807353">
    <property type="component" value="Unassembled WGS sequence"/>
</dbReference>
<keyword evidence="5 6" id="KW-0408">Iron</keyword>
<dbReference type="GO" id="GO:0016705">
    <property type="term" value="F:oxidoreductase activity, acting on paired donors, with incorporation or reduction of molecular oxygen"/>
    <property type="evidence" value="ECO:0007669"/>
    <property type="project" value="InterPro"/>
</dbReference>
<dbReference type="EMBL" id="MU150231">
    <property type="protein sequence ID" value="KAF9468819.1"/>
    <property type="molecule type" value="Genomic_DNA"/>
</dbReference>
<proteinExistence type="inferred from homology"/>
<dbReference type="PANTHER" id="PTHR46206">
    <property type="entry name" value="CYTOCHROME P450"/>
    <property type="match status" value="1"/>
</dbReference>
<dbReference type="InterPro" id="IPR001128">
    <property type="entry name" value="Cyt_P450"/>
</dbReference>
<dbReference type="GO" id="GO:0004497">
    <property type="term" value="F:monooxygenase activity"/>
    <property type="evidence" value="ECO:0007669"/>
    <property type="project" value="UniProtKB-KW"/>
</dbReference>